<dbReference type="AlphaFoldDB" id="A0A380P0R6"/>
<dbReference type="Proteomes" id="UP000254150">
    <property type="component" value="Unassembled WGS sequence"/>
</dbReference>
<evidence type="ECO:0000313" key="2">
    <source>
        <dbReference type="Proteomes" id="UP000254150"/>
    </source>
</evidence>
<organism evidence="1 2">
    <name type="scientific">Streptomyces griseus</name>
    <dbReference type="NCBI Taxonomy" id="1911"/>
    <lineage>
        <taxon>Bacteria</taxon>
        <taxon>Bacillati</taxon>
        <taxon>Actinomycetota</taxon>
        <taxon>Actinomycetes</taxon>
        <taxon>Kitasatosporales</taxon>
        <taxon>Streptomycetaceae</taxon>
        <taxon>Streptomyces</taxon>
    </lineage>
</organism>
<proteinExistence type="predicted"/>
<reference evidence="1 2" key="1">
    <citation type="submission" date="2018-06" db="EMBL/GenBank/DDBJ databases">
        <authorList>
            <consortium name="Pathogen Informatics"/>
            <person name="Doyle S."/>
        </authorList>
    </citation>
    <scope>NUCLEOTIDE SEQUENCE [LARGE SCALE GENOMIC DNA]</scope>
    <source>
        <strain evidence="1 2">NCTC7807</strain>
    </source>
</reference>
<dbReference type="EMBL" id="UHID01000006">
    <property type="protein sequence ID" value="SUP57650.1"/>
    <property type="molecule type" value="Genomic_DNA"/>
</dbReference>
<dbReference type="RefSeq" id="WP_147289606.1">
    <property type="nucleotide sequence ID" value="NZ_UHID01000006.1"/>
</dbReference>
<protein>
    <submittedName>
        <fullName evidence="1">Uncharacterized protein</fullName>
    </submittedName>
</protein>
<name>A0A380P0R6_STRGR</name>
<sequence length="171" mass="18511">MPTAWRRCRRARAPSRGPSSFTLGLDRFPAARDGLNKIHGERIADLVEANPHLDTAEAAERLGYPRITHRGATAAADAELRTREAHPCSAKTAGTLAEAGLAESSEVQVRTVGGAHLTAAILFSPGQPAVALVWDDRYGWRTGTSRRHPIGKHTACLHFIRVATFADVLRC</sequence>
<accession>A0A380P0R6</accession>
<gene>
    <name evidence="1" type="ORF">NCTC7807_03291</name>
</gene>
<evidence type="ECO:0000313" key="1">
    <source>
        <dbReference type="EMBL" id="SUP57650.1"/>
    </source>
</evidence>